<dbReference type="RefSeq" id="WP_025077471.1">
    <property type="nucleotide sequence ID" value="NZ_BAKO01000001.1"/>
</dbReference>
<accession>A0A0K1NLD6</accession>
<dbReference type="OrthoDB" id="1082214at2"/>
<protein>
    <submittedName>
        <fullName evidence="1">Uncharacterized protein</fullName>
    </submittedName>
</protein>
<evidence type="ECO:0000313" key="2">
    <source>
        <dbReference type="EMBL" id="QUB85472.1"/>
    </source>
</evidence>
<dbReference type="STRING" id="1236517.ADJ77_08315"/>
<dbReference type="Proteomes" id="UP000060345">
    <property type="component" value="Chromosome 2"/>
</dbReference>
<organism evidence="1 3">
    <name type="scientific">Prevotella fusca JCM 17724</name>
    <dbReference type="NCBI Taxonomy" id="1236517"/>
    <lineage>
        <taxon>Bacteria</taxon>
        <taxon>Pseudomonadati</taxon>
        <taxon>Bacteroidota</taxon>
        <taxon>Bacteroidia</taxon>
        <taxon>Bacteroidales</taxon>
        <taxon>Prevotellaceae</taxon>
        <taxon>Prevotella</taxon>
    </lineage>
</organism>
<keyword evidence="4" id="KW-1185">Reference proteome</keyword>
<dbReference type="Proteomes" id="UP000682005">
    <property type="component" value="Chromosome 2"/>
</dbReference>
<evidence type="ECO:0000313" key="3">
    <source>
        <dbReference type="Proteomes" id="UP000060345"/>
    </source>
</evidence>
<dbReference type="EMBL" id="CP012075">
    <property type="protein sequence ID" value="AKU69860.1"/>
    <property type="molecule type" value="Genomic_DNA"/>
</dbReference>
<reference evidence="1 3" key="1">
    <citation type="submission" date="2015-07" db="EMBL/GenBank/DDBJ databases">
        <authorList>
            <person name="Noorani M."/>
        </authorList>
    </citation>
    <scope>NUCLEOTIDE SEQUENCE [LARGE SCALE GENOMIC DNA]</scope>
    <source>
        <strain evidence="1 3">W1435</strain>
    </source>
</reference>
<proteinExistence type="predicted"/>
<sequence>MQYDKEILRVLAEAGNEGLSVRKISRHVYNACNSLFNPIEQEEVHRYVQLYLLKNCKTVGSIFEKTRKGVYRLNKANQTTQRHLLLFRDEEEIAEEKPVEDQSLSLF</sequence>
<reference evidence="2 4" key="2">
    <citation type="submission" date="2021-03" db="EMBL/GenBank/DDBJ databases">
        <title>Human Oral Microbial Genomes.</title>
        <authorList>
            <person name="Johnston C.D."/>
            <person name="Chen T."/>
            <person name="Dewhirst F.E."/>
        </authorList>
    </citation>
    <scope>NUCLEOTIDE SEQUENCE [LARGE SCALE GENOMIC DNA]</scope>
    <source>
        <strain evidence="2 4">W1435</strain>
    </source>
</reference>
<dbReference type="EMBL" id="CP072369">
    <property type="protein sequence ID" value="QUB85472.1"/>
    <property type="molecule type" value="Genomic_DNA"/>
</dbReference>
<dbReference type="AlphaFoldDB" id="A0A0K1NLD6"/>
<dbReference type="KEGG" id="pfus:ADJ77_08315"/>
<gene>
    <name evidence="1" type="ORF">ADJ77_08315</name>
    <name evidence="2" type="ORF">J5A51_04160</name>
</gene>
<evidence type="ECO:0000313" key="1">
    <source>
        <dbReference type="EMBL" id="AKU69860.1"/>
    </source>
</evidence>
<evidence type="ECO:0000313" key="4">
    <source>
        <dbReference type="Proteomes" id="UP000682005"/>
    </source>
</evidence>
<name>A0A0K1NLD6_9BACT</name>